<dbReference type="Pfam" id="PF12049">
    <property type="entry name" value="DUF3531"/>
    <property type="match status" value="1"/>
</dbReference>
<reference evidence="2" key="1">
    <citation type="journal article" date="2020" name="mSystems">
        <title>Genome- and Community-Level Interaction Insights into Carbon Utilization and Element Cycling Functions of Hydrothermarchaeota in Hydrothermal Sediment.</title>
        <authorList>
            <person name="Zhou Z."/>
            <person name="Liu Y."/>
            <person name="Xu W."/>
            <person name="Pan J."/>
            <person name="Luo Z.H."/>
            <person name="Li M."/>
        </authorList>
    </citation>
    <scope>NUCLEOTIDE SEQUENCE [LARGE SCALE GENOMIC DNA]</scope>
    <source>
        <strain evidence="2">SpSt-374</strain>
    </source>
</reference>
<gene>
    <name evidence="2" type="ORF">ENR15_20595</name>
</gene>
<dbReference type="InterPro" id="IPR021920">
    <property type="entry name" value="DUF3531"/>
</dbReference>
<feature type="region of interest" description="Disordered" evidence="1">
    <location>
        <begin position="134"/>
        <end position="158"/>
    </location>
</feature>
<proteinExistence type="predicted"/>
<sequence>MQVIFREFDPFNVWFWLEFEMVPSEQEKQYVEEVFDSWFFLGKLGGFNAENLQVQETGVDISYMDYDAQSADASMMALMHNMGQFEYQGLWARCWLDLGTSDAIALDVLINSLTQLAQEYVPIRQFIIGGENEDWPVEDSESRPDLADYNNIHSSYHS</sequence>
<evidence type="ECO:0000313" key="2">
    <source>
        <dbReference type="EMBL" id="HGG02973.1"/>
    </source>
</evidence>
<dbReference type="PANTHER" id="PTHR46737">
    <property type="entry name" value="OS02G0827600 PROTEIN"/>
    <property type="match status" value="1"/>
</dbReference>
<accession>A0A7C3VJP4</accession>
<protein>
    <submittedName>
        <fullName evidence="2">DUF3531 family protein</fullName>
    </submittedName>
</protein>
<dbReference type="EMBL" id="DSPX01000203">
    <property type="protein sequence ID" value="HGG02973.1"/>
    <property type="molecule type" value="Genomic_DNA"/>
</dbReference>
<dbReference type="AlphaFoldDB" id="A0A7C3VJP4"/>
<dbReference type="PANTHER" id="PTHR46737:SF2">
    <property type="entry name" value="OS02G0827600 PROTEIN"/>
    <property type="match status" value="1"/>
</dbReference>
<organism evidence="2">
    <name type="scientific">Planktothricoides sp. SpSt-374</name>
    <dbReference type="NCBI Taxonomy" id="2282167"/>
    <lineage>
        <taxon>Bacteria</taxon>
        <taxon>Bacillati</taxon>
        <taxon>Cyanobacteriota</taxon>
        <taxon>Cyanophyceae</taxon>
        <taxon>Oscillatoriophycideae</taxon>
        <taxon>Oscillatoriales</taxon>
        <taxon>Oscillatoriaceae</taxon>
        <taxon>Planktothricoides</taxon>
    </lineage>
</organism>
<comment type="caution">
    <text evidence="2">The sequence shown here is derived from an EMBL/GenBank/DDBJ whole genome shotgun (WGS) entry which is preliminary data.</text>
</comment>
<name>A0A7C3VJP4_9CYAN</name>
<evidence type="ECO:0000256" key="1">
    <source>
        <dbReference type="SAM" id="MobiDB-lite"/>
    </source>
</evidence>